<feature type="compositionally biased region" description="Basic residues" evidence="12">
    <location>
        <begin position="22"/>
        <end position="37"/>
    </location>
</feature>
<feature type="compositionally biased region" description="Basic residues" evidence="12">
    <location>
        <begin position="793"/>
        <end position="805"/>
    </location>
</feature>
<keyword evidence="7" id="KW-0067">ATP-binding</keyword>
<evidence type="ECO:0000259" key="13">
    <source>
        <dbReference type="PROSITE" id="PS51192"/>
    </source>
</evidence>
<dbReference type="PROSITE" id="PS00039">
    <property type="entry name" value="DEAD_ATP_HELICASE"/>
    <property type="match status" value="1"/>
</dbReference>
<dbReference type="OrthoDB" id="4310724at2759"/>
<keyword evidence="17" id="KW-1185">Reference proteome</keyword>
<dbReference type="GO" id="GO:0003724">
    <property type="term" value="F:RNA helicase activity"/>
    <property type="evidence" value="ECO:0007669"/>
    <property type="project" value="UniProtKB-EC"/>
</dbReference>
<dbReference type="GO" id="GO:0000463">
    <property type="term" value="P:maturation of LSU-rRNA from tricistronic rRNA transcript (SSU-rRNA, 5.8S rRNA, LSU-rRNA)"/>
    <property type="evidence" value="ECO:0007669"/>
    <property type="project" value="EnsemblFungi"/>
</dbReference>
<dbReference type="GO" id="GO:0000466">
    <property type="term" value="P:maturation of 5.8S rRNA from tricistronic rRNA transcript (SSU-rRNA, 5.8S rRNA, LSU-rRNA)"/>
    <property type="evidence" value="ECO:0007669"/>
    <property type="project" value="EnsemblFungi"/>
</dbReference>
<dbReference type="InterPro" id="IPR011545">
    <property type="entry name" value="DEAD/DEAH_box_helicase_dom"/>
</dbReference>
<dbReference type="SUPFAM" id="SSF52540">
    <property type="entry name" value="P-loop containing nucleoside triphosphate hydrolases"/>
    <property type="match status" value="1"/>
</dbReference>
<evidence type="ECO:0000259" key="15">
    <source>
        <dbReference type="PROSITE" id="PS51195"/>
    </source>
</evidence>
<evidence type="ECO:0000256" key="11">
    <source>
        <dbReference type="PROSITE-ProRule" id="PRU00552"/>
    </source>
</evidence>
<feature type="region of interest" description="Disordered" evidence="12">
    <location>
        <begin position="123"/>
        <end position="190"/>
    </location>
</feature>
<dbReference type="CDD" id="cd18787">
    <property type="entry name" value="SF2_C_DEAD"/>
    <property type="match status" value="1"/>
</dbReference>
<dbReference type="GO" id="GO:0003723">
    <property type="term" value="F:RNA binding"/>
    <property type="evidence" value="ECO:0007669"/>
    <property type="project" value="UniProtKB-KW"/>
</dbReference>
<dbReference type="STRING" id="984485.A0A1E4RCF5"/>
<accession>A0A1E4RCF5</accession>
<feature type="domain" description="Helicase ATP-binding" evidence="13">
    <location>
        <begin position="249"/>
        <end position="448"/>
    </location>
</feature>
<evidence type="ECO:0000256" key="2">
    <source>
        <dbReference type="ARBA" id="ARBA00012552"/>
    </source>
</evidence>
<feature type="compositionally biased region" description="Basic and acidic residues" evidence="12">
    <location>
        <begin position="780"/>
        <end position="792"/>
    </location>
</feature>
<gene>
    <name evidence="16" type="ORF">HYPBUDRAFT_154210</name>
</gene>
<evidence type="ECO:0000256" key="8">
    <source>
        <dbReference type="ARBA" id="ARBA00022884"/>
    </source>
</evidence>
<keyword evidence="6" id="KW-0347">Helicase</keyword>
<dbReference type="Pfam" id="PF00271">
    <property type="entry name" value="Helicase_C"/>
    <property type="match status" value="1"/>
</dbReference>
<dbReference type="SMART" id="SM00487">
    <property type="entry name" value="DEXDc"/>
    <property type="match status" value="1"/>
</dbReference>
<feature type="domain" description="Helicase C-terminal" evidence="14">
    <location>
        <begin position="503"/>
        <end position="662"/>
    </location>
</feature>
<dbReference type="SMART" id="SM00490">
    <property type="entry name" value="HELICc"/>
    <property type="match status" value="1"/>
</dbReference>
<evidence type="ECO:0000256" key="10">
    <source>
        <dbReference type="ARBA" id="ARBA00047984"/>
    </source>
</evidence>
<dbReference type="GeneID" id="30996503"/>
<feature type="domain" description="DEAD-box RNA helicase Q" evidence="15">
    <location>
        <begin position="218"/>
        <end position="246"/>
    </location>
</feature>
<dbReference type="PROSITE" id="PS51194">
    <property type="entry name" value="HELICASE_CTER"/>
    <property type="match status" value="1"/>
</dbReference>
<evidence type="ECO:0000256" key="6">
    <source>
        <dbReference type="ARBA" id="ARBA00022806"/>
    </source>
</evidence>
<comment type="catalytic activity">
    <reaction evidence="10">
        <text>ATP + H2O = ADP + phosphate + H(+)</text>
        <dbReference type="Rhea" id="RHEA:13065"/>
        <dbReference type="ChEBI" id="CHEBI:15377"/>
        <dbReference type="ChEBI" id="CHEBI:15378"/>
        <dbReference type="ChEBI" id="CHEBI:30616"/>
        <dbReference type="ChEBI" id="CHEBI:43474"/>
        <dbReference type="ChEBI" id="CHEBI:456216"/>
        <dbReference type="EC" id="3.6.4.13"/>
    </reaction>
</comment>
<evidence type="ECO:0000256" key="4">
    <source>
        <dbReference type="ARBA" id="ARBA00022741"/>
    </source>
</evidence>
<dbReference type="PROSITE" id="PS51195">
    <property type="entry name" value="Q_MOTIF"/>
    <property type="match status" value="1"/>
</dbReference>
<dbReference type="Pfam" id="PF00270">
    <property type="entry name" value="DEAD"/>
    <property type="match status" value="1"/>
</dbReference>
<dbReference type="Gene3D" id="3.40.50.300">
    <property type="entry name" value="P-loop containing nucleotide triphosphate hydrolases"/>
    <property type="match status" value="2"/>
</dbReference>
<feature type="region of interest" description="Disordered" evidence="12">
    <location>
        <begin position="1"/>
        <end position="59"/>
    </location>
</feature>
<evidence type="ECO:0000256" key="1">
    <source>
        <dbReference type="ARBA" id="ARBA00004604"/>
    </source>
</evidence>
<dbReference type="PANTHER" id="PTHR47959">
    <property type="entry name" value="ATP-DEPENDENT RNA HELICASE RHLE-RELATED"/>
    <property type="match status" value="1"/>
</dbReference>
<keyword evidence="4" id="KW-0547">Nucleotide-binding</keyword>
<dbReference type="CDD" id="cd17946">
    <property type="entry name" value="DEADc_DDX24"/>
    <property type="match status" value="1"/>
</dbReference>
<keyword evidence="3" id="KW-0690">Ribosome biogenesis</keyword>
<evidence type="ECO:0000313" key="17">
    <source>
        <dbReference type="Proteomes" id="UP000095085"/>
    </source>
</evidence>
<organism evidence="16 17">
    <name type="scientific">Hyphopichia burtonii NRRL Y-1933</name>
    <dbReference type="NCBI Taxonomy" id="984485"/>
    <lineage>
        <taxon>Eukaryota</taxon>
        <taxon>Fungi</taxon>
        <taxon>Dikarya</taxon>
        <taxon>Ascomycota</taxon>
        <taxon>Saccharomycotina</taxon>
        <taxon>Pichiomycetes</taxon>
        <taxon>Debaryomycetaceae</taxon>
        <taxon>Hyphopichia</taxon>
    </lineage>
</organism>
<feature type="short sequence motif" description="Q motif" evidence="11">
    <location>
        <begin position="218"/>
        <end position="246"/>
    </location>
</feature>
<dbReference type="PROSITE" id="PS51192">
    <property type="entry name" value="HELICASE_ATP_BIND_1"/>
    <property type="match status" value="1"/>
</dbReference>
<keyword evidence="8" id="KW-0694">RNA-binding</keyword>
<reference evidence="17" key="1">
    <citation type="submission" date="2016-05" db="EMBL/GenBank/DDBJ databases">
        <title>Comparative genomics of biotechnologically important yeasts.</title>
        <authorList>
            <consortium name="DOE Joint Genome Institute"/>
            <person name="Riley R."/>
            <person name="Haridas S."/>
            <person name="Wolfe K.H."/>
            <person name="Lopes M.R."/>
            <person name="Hittinger C.T."/>
            <person name="Goker M."/>
            <person name="Salamov A."/>
            <person name="Wisecaver J."/>
            <person name="Long T.M."/>
            <person name="Aerts A.L."/>
            <person name="Barry K."/>
            <person name="Choi C."/>
            <person name="Clum A."/>
            <person name="Coughlan A.Y."/>
            <person name="Deshpande S."/>
            <person name="Douglass A.P."/>
            <person name="Hanson S.J."/>
            <person name="Klenk H.-P."/>
            <person name="Labutti K."/>
            <person name="Lapidus A."/>
            <person name="Lindquist E."/>
            <person name="Lipzen A."/>
            <person name="Meier-Kolthoff J.P."/>
            <person name="Ohm R.A."/>
            <person name="Otillar R.P."/>
            <person name="Pangilinan J."/>
            <person name="Peng Y."/>
            <person name="Rokas A."/>
            <person name="Rosa C.A."/>
            <person name="Scheuner C."/>
            <person name="Sibirny A.A."/>
            <person name="Slot J.C."/>
            <person name="Stielow J.B."/>
            <person name="Sun H."/>
            <person name="Kurtzman C.P."/>
            <person name="Blackwell M."/>
            <person name="Grigoriev I.V."/>
            <person name="Jeffries T.W."/>
        </authorList>
    </citation>
    <scope>NUCLEOTIDE SEQUENCE [LARGE SCALE GENOMIC DNA]</scope>
    <source>
        <strain evidence="17">NRRL Y-1933</strain>
    </source>
</reference>
<feature type="region of interest" description="Disordered" evidence="12">
    <location>
        <begin position="778"/>
        <end position="818"/>
    </location>
</feature>
<evidence type="ECO:0000313" key="16">
    <source>
        <dbReference type="EMBL" id="ODV64921.1"/>
    </source>
</evidence>
<feature type="compositionally biased region" description="Basic and acidic residues" evidence="12">
    <location>
        <begin position="123"/>
        <end position="145"/>
    </location>
</feature>
<dbReference type="EC" id="3.6.4.13" evidence="2"/>
<dbReference type="InterPro" id="IPR027417">
    <property type="entry name" value="P-loop_NTPase"/>
</dbReference>
<evidence type="ECO:0000256" key="7">
    <source>
        <dbReference type="ARBA" id="ARBA00022840"/>
    </source>
</evidence>
<evidence type="ECO:0000256" key="3">
    <source>
        <dbReference type="ARBA" id="ARBA00022517"/>
    </source>
</evidence>
<evidence type="ECO:0000259" key="14">
    <source>
        <dbReference type="PROSITE" id="PS51194"/>
    </source>
</evidence>
<evidence type="ECO:0000256" key="12">
    <source>
        <dbReference type="SAM" id="MobiDB-lite"/>
    </source>
</evidence>
<comment type="subcellular location">
    <subcellularLocation>
        <location evidence="1">Nucleus</location>
        <location evidence="1">Nucleolus</location>
    </subcellularLocation>
</comment>
<dbReference type="GO" id="GO:0016787">
    <property type="term" value="F:hydrolase activity"/>
    <property type="evidence" value="ECO:0007669"/>
    <property type="project" value="UniProtKB-KW"/>
</dbReference>
<dbReference type="InterPro" id="IPR014014">
    <property type="entry name" value="RNA_helicase_DEAD_Q_motif"/>
</dbReference>
<protein>
    <recommendedName>
        <fullName evidence="2">RNA helicase</fullName>
        <ecNumber evidence="2">3.6.4.13</ecNumber>
    </recommendedName>
</protein>
<dbReference type="InterPro" id="IPR014001">
    <property type="entry name" value="Helicase_ATP-bd"/>
</dbReference>
<dbReference type="GO" id="GO:0005730">
    <property type="term" value="C:nucleolus"/>
    <property type="evidence" value="ECO:0007669"/>
    <property type="project" value="UniProtKB-SubCell"/>
</dbReference>
<dbReference type="InterPro" id="IPR001650">
    <property type="entry name" value="Helicase_C-like"/>
</dbReference>
<keyword evidence="5 16" id="KW-0378">Hydrolase</keyword>
<dbReference type="Proteomes" id="UP000095085">
    <property type="component" value="Unassembled WGS sequence"/>
</dbReference>
<sequence>MALKDKPVKKTAAKGNSGAKGKPVKGKGKPAKGKTLKKGPNGKVVKKSKKPQTLKQQQKLESKVVKAGNLNWKPVEIPDNLDDYEGFYGLEEIDGVDVKIVDGKAEFIVQDKRNLKTEAQLEELEKADGVWEDKENKEGNDKEDEKELEDEDEEEEFTGFDDIAEPKAQDNQKEAQDNQKEEASNKQDKDEELLQNAFKQLDLPLPDDDDIDLPAWTDQEKGLELSAYTLNGLSSLKFNQPTPIQKRTIPLALQGKDVIGKATTGSGKTLAYGIPILEKHISKINHIKNNLKNKKINSPSGIIFAPTRELAHQVVDHLNKIAQYSPLSQHGIVTITGGLSIQKQERLLSHGPGIIVATPGRFLELCQQDEELAKRLACTDILVLDEADRLLQDGHFEEFEKILELFHKHRPRNDSKIDWKWQTLVFSATFSTDLFGKLDKGYKKGQKSQISGSLIDNEGILNLLTEKLKFKDAKPSLIDANPKEIVSGQITEALVECGPTERDLYLYYFLLMYSGSTLVFANSIDSVKRLVPLLNNLKIPAFSIHSSMIQKQRLRALERFKEASEKNSTAVLIASDVAARGLDISNIDHVAHYHLPRSADVYIHRSGRTARAGKEGVSVMFCSPQEASGPFKKLRKMVASSSENNARLNVHNDVKLLPIEMDIISQIKPRVKLAAKLSDANLSNTATRKEDSWVKQAADDLGLEDLSDIENFEDDIIKKQRKRKEGKTITKEEAKQLKFQLNELLNTQLRKNHRRSYLTSGLENLAHQMVSGKTHQQILGHKESKALDELRKKPQSKAKINKKKNKEALGKISKPVKK</sequence>
<dbReference type="GO" id="GO:0005829">
    <property type="term" value="C:cytosol"/>
    <property type="evidence" value="ECO:0007669"/>
    <property type="project" value="TreeGrafter"/>
</dbReference>
<dbReference type="InterPro" id="IPR000629">
    <property type="entry name" value="RNA-helicase_DEAD-box_CS"/>
</dbReference>
<name>A0A1E4RCF5_9ASCO</name>
<keyword evidence="9" id="KW-0539">Nucleus</keyword>
<dbReference type="PANTHER" id="PTHR47959:SF1">
    <property type="entry name" value="ATP-DEPENDENT RNA HELICASE DBPA"/>
    <property type="match status" value="1"/>
</dbReference>
<dbReference type="EMBL" id="KV454546">
    <property type="protein sequence ID" value="ODV64921.1"/>
    <property type="molecule type" value="Genomic_DNA"/>
</dbReference>
<dbReference type="GO" id="GO:0005524">
    <property type="term" value="F:ATP binding"/>
    <property type="evidence" value="ECO:0007669"/>
    <property type="project" value="UniProtKB-KW"/>
</dbReference>
<evidence type="ECO:0000256" key="9">
    <source>
        <dbReference type="ARBA" id="ARBA00023242"/>
    </source>
</evidence>
<dbReference type="RefSeq" id="XP_020073988.1">
    <property type="nucleotide sequence ID" value="XM_020221954.1"/>
</dbReference>
<feature type="compositionally biased region" description="Acidic residues" evidence="12">
    <location>
        <begin position="146"/>
        <end position="163"/>
    </location>
</feature>
<feature type="compositionally biased region" description="Basic and acidic residues" evidence="12">
    <location>
        <begin position="164"/>
        <end position="189"/>
    </location>
</feature>
<evidence type="ECO:0000256" key="5">
    <source>
        <dbReference type="ARBA" id="ARBA00022801"/>
    </source>
</evidence>
<proteinExistence type="predicted"/>
<dbReference type="InterPro" id="IPR050079">
    <property type="entry name" value="DEAD_box_RNA_helicase"/>
</dbReference>
<dbReference type="AlphaFoldDB" id="A0A1E4RCF5"/>